<comment type="caution">
    <text evidence="1">The sequence shown here is derived from an EMBL/GenBank/DDBJ whole genome shotgun (WGS) entry which is preliminary data.</text>
</comment>
<evidence type="ECO:0000313" key="2">
    <source>
        <dbReference type="Proteomes" id="UP000305709"/>
    </source>
</evidence>
<protein>
    <submittedName>
        <fullName evidence="1">Uncharacterized protein</fullName>
    </submittedName>
</protein>
<dbReference type="Proteomes" id="UP000305709">
    <property type="component" value="Unassembled WGS sequence"/>
</dbReference>
<dbReference type="OrthoDB" id="8439418at2"/>
<accession>A0A5C4NMJ8</accession>
<sequence length="237" mass="25542">MLLERASALAAKISRHQSLKKAAAEADMLRTRAGQVRQAAAALAEQRSALRRLEAAGVAVSFRPTHPAPLVERAQGLKAVVKENPAGLADPSFNLKYEFTDRLKGIADAARQTAEKAWRAHVLAQATVASDEVLQTLGRLPPLRAGVTRILNCRNRTTALSQALPTDPNAANRELAQLVSDQRAAWNELTADDIPPAVIGFLRSCGNEGASLSAFSGEVRTWLEGRNLLGAFRIRIL</sequence>
<dbReference type="AlphaFoldDB" id="A0A5C4NMJ8"/>
<dbReference type="RefSeq" id="WP_139080306.1">
    <property type="nucleotide sequence ID" value="NZ_VDFV01000002.1"/>
</dbReference>
<name>A0A5C4NMJ8_9RHOB</name>
<dbReference type="EMBL" id="VDFV01000002">
    <property type="protein sequence ID" value="TNC74346.1"/>
    <property type="molecule type" value="Genomic_DNA"/>
</dbReference>
<organism evidence="1 2">
    <name type="scientific">Rubellimicrobium roseum</name>
    <dbReference type="NCBI Taxonomy" id="687525"/>
    <lineage>
        <taxon>Bacteria</taxon>
        <taxon>Pseudomonadati</taxon>
        <taxon>Pseudomonadota</taxon>
        <taxon>Alphaproteobacteria</taxon>
        <taxon>Rhodobacterales</taxon>
        <taxon>Roseobacteraceae</taxon>
        <taxon>Rubellimicrobium</taxon>
    </lineage>
</organism>
<evidence type="ECO:0000313" key="1">
    <source>
        <dbReference type="EMBL" id="TNC74346.1"/>
    </source>
</evidence>
<proteinExistence type="predicted"/>
<keyword evidence="2" id="KW-1185">Reference proteome</keyword>
<gene>
    <name evidence="1" type="ORF">FHG71_03975</name>
</gene>
<reference evidence="1 2" key="1">
    <citation type="submission" date="2019-06" db="EMBL/GenBank/DDBJ databases">
        <authorList>
            <person name="Jiang L."/>
        </authorList>
    </citation>
    <scope>NUCLEOTIDE SEQUENCE [LARGE SCALE GENOMIC DNA]</scope>
    <source>
        <strain evidence="1 2">YIM 48858</strain>
    </source>
</reference>